<reference evidence="1" key="2">
    <citation type="journal article" date="2015" name="Data Brief">
        <title>Shoot transcriptome of the giant reed, Arundo donax.</title>
        <authorList>
            <person name="Barrero R.A."/>
            <person name="Guerrero F.D."/>
            <person name="Moolhuijzen P."/>
            <person name="Goolsby J.A."/>
            <person name="Tidwell J."/>
            <person name="Bellgard S.E."/>
            <person name="Bellgard M.I."/>
        </authorList>
    </citation>
    <scope>NUCLEOTIDE SEQUENCE</scope>
    <source>
        <tissue evidence="1">Shoot tissue taken approximately 20 cm above the soil surface</tissue>
    </source>
</reference>
<dbReference type="AlphaFoldDB" id="A0A0A9D8X0"/>
<evidence type="ECO:0000313" key="1">
    <source>
        <dbReference type="EMBL" id="JAD83103.1"/>
    </source>
</evidence>
<accession>A0A0A9D8X0</accession>
<protein>
    <submittedName>
        <fullName evidence="1">Uncharacterized protein</fullName>
    </submittedName>
</protein>
<sequence>MVLQNANLFNHIHRLAPPVPLVPLHQPLLSHQHFEHLHLQLVFSLRKKLMCHMVMLLKDMWGGALLEILHQL</sequence>
<reference evidence="1" key="1">
    <citation type="submission" date="2014-09" db="EMBL/GenBank/DDBJ databases">
        <authorList>
            <person name="Magalhaes I.L.F."/>
            <person name="Oliveira U."/>
            <person name="Santos F.R."/>
            <person name="Vidigal T.H.D.A."/>
            <person name="Brescovit A.D."/>
            <person name="Santos A.J."/>
        </authorList>
    </citation>
    <scope>NUCLEOTIDE SEQUENCE</scope>
    <source>
        <tissue evidence="1">Shoot tissue taken approximately 20 cm above the soil surface</tissue>
    </source>
</reference>
<organism evidence="1">
    <name type="scientific">Arundo donax</name>
    <name type="common">Giant reed</name>
    <name type="synonym">Donax arundinaceus</name>
    <dbReference type="NCBI Taxonomy" id="35708"/>
    <lineage>
        <taxon>Eukaryota</taxon>
        <taxon>Viridiplantae</taxon>
        <taxon>Streptophyta</taxon>
        <taxon>Embryophyta</taxon>
        <taxon>Tracheophyta</taxon>
        <taxon>Spermatophyta</taxon>
        <taxon>Magnoliopsida</taxon>
        <taxon>Liliopsida</taxon>
        <taxon>Poales</taxon>
        <taxon>Poaceae</taxon>
        <taxon>PACMAD clade</taxon>
        <taxon>Arundinoideae</taxon>
        <taxon>Arundineae</taxon>
        <taxon>Arundo</taxon>
    </lineage>
</organism>
<name>A0A0A9D8X0_ARUDO</name>
<proteinExistence type="predicted"/>
<dbReference type="EMBL" id="GBRH01214792">
    <property type="protein sequence ID" value="JAD83103.1"/>
    <property type="molecule type" value="Transcribed_RNA"/>
</dbReference>